<reference evidence="1" key="1">
    <citation type="journal article" date="2021" name="Proc. Natl. Acad. Sci. U.S.A.">
        <title>A Catalog of Tens of Thousands of Viruses from Human Metagenomes Reveals Hidden Associations with Chronic Diseases.</title>
        <authorList>
            <person name="Tisza M.J."/>
            <person name="Buck C.B."/>
        </authorList>
    </citation>
    <scope>NUCLEOTIDE SEQUENCE</scope>
    <source>
        <strain evidence="1">CtYh54</strain>
    </source>
</reference>
<name>A0A8S5MDV3_9CAUD</name>
<evidence type="ECO:0000313" key="1">
    <source>
        <dbReference type="EMBL" id="DAD80509.1"/>
    </source>
</evidence>
<dbReference type="EMBL" id="BK014884">
    <property type="protein sequence ID" value="DAD80509.1"/>
    <property type="molecule type" value="Genomic_DNA"/>
</dbReference>
<sequence length="119" mass="13756">MKLTEKQLQATEDIIGKNEKKFDNCTIKNFILNKCYCIALCKEALLLLALAEGKPFVREMLDEFVFDFSAPWLGVDCSYITKADYKRIKNEVYVDPSLKESQKGFVSLINLYTLKAWKD</sequence>
<protein>
    <submittedName>
        <fullName evidence="1">Uncharacterized protein</fullName>
    </submittedName>
</protein>
<proteinExistence type="predicted"/>
<organism evidence="1">
    <name type="scientific">Siphoviridae sp. ctYh54</name>
    <dbReference type="NCBI Taxonomy" id="2826379"/>
    <lineage>
        <taxon>Viruses</taxon>
        <taxon>Duplodnaviria</taxon>
        <taxon>Heunggongvirae</taxon>
        <taxon>Uroviricota</taxon>
        <taxon>Caudoviricetes</taxon>
    </lineage>
</organism>
<accession>A0A8S5MDV3</accession>